<accession>A0A3S8U1J9</accession>
<dbReference type="Pfam" id="PF01258">
    <property type="entry name" value="zf-dskA_traR"/>
    <property type="match status" value="1"/>
</dbReference>
<dbReference type="SUPFAM" id="SSF57716">
    <property type="entry name" value="Glucocorticoid receptor-like (DNA-binding domain)"/>
    <property type="match status" value="1"/>
</dbReference>
<evidence type="ECO:0000313" key="8">
    <source>
        <dbReference type="Proteomes" id="UP000282002"/>
    </source>
</evidence>
<evidence type="ECO:0000313" key="7">
    <source>
        <dbReference type="EMBL" id="AZL57467.1"/>
    </source>
</evidence>
<evidence type="ECO:0000259" key="5">
    <source>
        <dbReference type="Pfam" id="PF01258"/>
    </source>
</evidence>
<dbReference type="PANTHER" id="PTHR33823:SF4">
    <property type="entry name" value="GENERAL STRESS PROTEIN 16O"/>
    <property type="match status" value="1"/>
</dbReference>
<protein>
    <submittedName>
        <fullName evidence="7">TraR/DksA family transcriptional regulator</fullName>
    </submittedName>
</protein>
<dbReference type="Pfam" id="PF21173">
    <property type="entry name" value="DksA-like_N"/>
    <property type="match status" value="1"/>
</dbReference>
<evidence type="ECO:0000259" key="6">
    <source>
        <dbReference type="Pfam" id="PF21173"/>
    </source>
</evidence>
<keyword evidence="8" id="KW-1185">Reference proteome</keyword>
<evidence type="ECO:0000256" key="2">
    <source>
        <dbReference type="ARBA" id="ARBA00022771"/>
    </source>
</evidence>
<dbReference type="InterPro" id="IPR048487">
    <property type="entry name" value="DksA-like_N"/>
</dbReference>
<dbReference type="Proteomes" id="UP000282002">
    <property type="component" value="Chromosome"/>
</dbReference>
<dbReference type="EMBL" id="CP034328">
    <property type="protein sequence ID" value="AZL57467.1"/>
    <property type="molecule type" value="Genomic_DNA"/>
</dbReference>
<gene>
    <name evidence="7" type="ORF">EI545_00580</name>
</gene>
<dbReference type="InterPro" id="IPR037187">
    <property type="entry name" value="DnaK_N"/>
</dbReference>
<feature type="zinc finger region" description="dksA C4-type" evidence="4">
    <location>
        <begin position="84"/>
        <end position="108"/>
    </location>
</feature>
<proteinExistence type="predicted"/>
<name>A0A3S8U1J9_9RHOB</name>
<dbReference type="AlphaFoldDB" id="A0A3S8U1J9"/>
<dbReference type="OrthoDB" id="1121111at2"/>
<dbReference type="Gene3D" id="1.20.120.910">
    <property type="entry name" value="DksA, coiled-coil domain"/>
    <property type="match status" value="1"/>
</dbReference>
<organism evidence="7 8">
    <name type="scientific">Tabrizicola piscis</name>
    <dbReference type="NCBI Taxonomy" id="2494374"/>
    <lineage>
        <taxon>Bacteria</taxon>
        <taxon>Pseudomonadati</taxon>
        <taxon>Pseudomonadota</taxon>
        <taxon>Alphaproteobacteria</taxon>
        <taxon>Rhodobacterales</taxon>
        <taxon>Paracoccaceae</taxon>
        <taxon>Tabrizicola</taxon>
    </lineage>
</organism>
<evidence type="ECO:0000256" key="1">
    <source>
        <dbReference type="ARBA" id="ARBA00022723"/>
    </source>
</evidence>
<feature type="domain" description="DnaK suppressor protein-like N-terminal" evidence="6">
    <location>
        <begin position="14"/>
        <end position="76"/>
    </location>
</feature>
<dbReference type="PANTHER" id="PTHR33823">
    <property type="entry name" value="RNA POLYMERASE-BINDING TRANSCRIPTION FACTOR DKSA-RELATED"/>
    <property type="match status" value="1"/>
</dbReference>
<evidence type="ECO:0000256" key="3">
    <source>
        <dbReference type="ARBA" id="ARBA00022833"/>
    </source>
</evidence>
<dbReference type="PROSITE" id="PS51128">
    <property type="entry name" value="ZF_DKSA_2"/>
    <property type="match status" value="1"/>
</dbReference>
<dbReference type="SUPFAM" id="SSF109635">
    <property type="entry name" value="DnaK suppressor protein DksA, alpha-hairpin domain"/>
    <property type="match status" value="1"/>
</dbReference>
<dbReference type="RefSeq" id="WP_125323637.1">
    <property type="nucleotide sequence ID" value="NZ_CP034328.1"/>
</dbReference>
<evidence type="ECO:0000256" key="4">
    <source>
        <dbReference type="PROSITE-ProRule" id="PRU00510"/>
    </source>
</evidence>
<dbReference type="InterPro" id="IPR000962">
    <property type="entry name" value="Znf_DskA_TraR"/>
</dbReference>
<reference evidence="7 8" key="1">
    <citation type="submission" date="2018-12" db="EMBL/GenBank/DDBJ databases">
        <title>Complete genome sequencing of Tabrizicola sp. K13M18.</title>
        <authorList>
            <person name="Bae J.-W."/>
        </authorList>
    </citation>
    <scope>NUCLEOTIDE SEQUENCE [LARGE SCALE GENOMIC DNA]</scope>
    <source>
        <strain evidence="7 8">K13M18</strain>
    </source>
</reference>
<sequence length="110" mass="12221">MTAKPTLSLATRRAMLEGRLIELGARLELIEEELDSHHNPDWEELATEREADEVLEATAKAGLTEIPQIRAALRRIADGSYGTCARCGDQIEEGRLDALPWTPFCRSCAQ</sequence>
<dbReference type="KEGG" id="taw:EI545_00580"/>
<keyword evidence="3" id="KW-0862">Zinc</keyword>
<feature type="domain" description="Zinc finger DksA/TraR C4-type" evidence="5">
    <location>
        <begin position="79"/>
        <end position="110"/>
    </location>
</feature>
<keyword evidence="2" id="KW-0863">Zinc-finger</keyword>
<dbReference type="GO" id="GO:0008270">
    <property type="term" value="F:zinc ion binding"/>
    <property type="evidence" value="ECO:0007669"/>
    <property type="project" value="UniProtKB-KW"/>
</dbReference>
<keyword evidence="1" id="KW-0479">Metal-binding</keyword>